<dbReference type="Pfam" id="PF14559">
    <property type="entry name" value="TPR_19"/>
    <property type="match status" value="1"/>
</dbReference>
<dbReference type="PROSITE" id="PS50005">
    <property type="entry name" value="TPR"/>
    <property type="match status" value="1"/>
</dbReference>
<dbReference type="RefSeq" id="WP_017013009.1">
    <property type="nucleotide sequence ID" value="NZ_AJYG02000064.1"/>
</dbReference>
<keyword evidence="2 3" id="KW-0802">TPR repeat</keyword>
<evidence type="ECO:0000313" key="5">
    <source>
        <dbReference type="Proteomes" id="UP001569154"/>
    </source>
</evidence>
<dbReference type="PANTHER" id="PTHR44186:SF1">
    <property type="entry name" value="BARDET-BIEDL SYNDROME 4 PROTEIN"/>
    <property type="match status" value="1"/>
</dbReference>
<sequence length="373" mass="41949">MSDVERLREYLKFDPENAALALDLIQALAVRGDFQEALGVLNEVKQHHENDPNFISWIGHLGLATSDFKMAITAYEMLFKLGYRQSGLLINSALAHYQLGHYQNAKDLLDEVQDLDVANRILKARCYAHLEEIASAITDISALLPECNSEQIPEALGLLALLYLDDAQYEFAEEYCQKSLSLNAKQFDARVSAASLALYKMQIDTAMSLIEPLDADHPDSGRIIAMKALVYMYRQQFEPAIETYERACKLMENHVGSRINLGWCYFAVSELDKAESCFKTGVNIDRTFAESHGGLALIYSFREKWPQAQESFKRALKLDPLSPSALFARALYFKSKGRTSEAEKIVSGLMAHKSELSEVSLKDIVSSFFSTKQ</sequence>
<proteinExistence type="predicted"/>
<dbReference type="SMART" id="SM00028">
    <property type="entry name" value="TPR"/>
    <property type="match status" value="6"/>
</dbReference>
<evidence type="ECO:0000256" key="2">
    <source>
        <dbReference type="ARBA" id="ARBA00022803"/>
    </source>
</evidence>
<accession>A0ABV4L4G1</accession>
<dbReference type="Pfam" id="PF13181">
    <property type="entry name" value="TPR_8"/>
    <property type="match status" value="1"/>
</dbReference>
<evidence type="ECO:0000256" key="3">
    <source>
        <dbReference type="PROSITE-ProRule" id="PRU00339"/>
    </source>
</evidence>
<dbReference type="InterPro" id="IPR019734">
    <property type="entry name" value="TPR_rpt"/>
</dbReference>
<dbReference type="SUPFAM" id="SSF48452">
    <property type="entry name" value="TPR-like"/>
    <property type="match status" value="3"/>
</dbReference>
<name>A0ABV4L4G1_9GAMM</name>
<dbReference type="Pfam" id="PF13432">
    <property type="entry name" value="TPR_16"/>
    <property type="match status" value="1"/>
</dbReference>
<organism evidence="4 5">
    <name type="scientific">Enterovibrio norvegicus</name>
    <dbReference type="NCBI Taxonomy" id="188144"/>
    <lineage>
        <taxon>Bacteria</taxon>
        <taxon>Pseudomonadati</taxon>
        <taxon>Pseudomonadota</taxon>
        <taxon>Gammaproteobacteria</taxon>
        <taxon>Vibrionales</taxon>
        <taxon>Vibrionaceae</taxon>
        <taxon>Enterovibrio</taxon>
    </lineage>
</organism>
<comment type="caution">
    <text evidence="4">The sequence shown here is derived from an EMBL/GenBank/DDBJ whole genome shotgun (WGS) entry which is preliminary data.</text>
</comment>
<dbReference type="EMBL" id="JBGONM010000038">
    <property type="protein sequence ID" value="MEZ8082577.1"/>
    <property type="molecule type" value="Genomic_DNA"/>
</dbReference>
<keyword evidence="1" id="KW-0677">Repeat</keyword>
<protein>
    <submittedName>
        <fullName evidence="4">Tetratricopeptide repeat protein</fullName>
    </submittedName>
</protein>
<gene>
    <name evidence="4" type="ORF">ACED35_15765</name>
</gene>
<dbReference type="Gene3D" id="1.25.40.10">
    <property type="entry name" value="Tetratricopeptide repeat domain"/>
    <property type="match status" value="2"/>
</dbReference>
<dbReference type="PANTHER" id="PTHR44186">
    <property type="match status" value="1"/>
</dbReference>
<dbReference type="InterPro" id="IPR011990">
    <property type="entry name" value="TPR-like_helical_dom_sf"/>
</dbReference>
<evidence type="ECO:0000313" key="4">
    <source>
        <dbReference type="EMBL" id="MEZ8082577.1"/>
    </source>
</evidence>
<dbReference type="Pfam" id="PF12895">
    <property type="entry name" value="ANAPC3"/>
    <property type="match status" value="1"/>
</dbReference>
<keyword evidence="5" id="KW-1185">Reference proteome</keyword>
<reference evidence="4 5" key="1">
    <citation type="submission" date="2024-06" db="EMBL/GenBank/DDBJ databases">
        <authorList>
            <person name="Steensen K."/>
            <person name="Seneca J."/>
            <person name="Bartlau N."/>
            <person name="Yu A.X."/>
            <person name="Polz M.F."/>
        </authorList>
    </citation>
    <scope>NUCLEOTIDE SEQUENCE [LARGE SCALE GENOMIC DNA]</scope>
    <source>
        <strain evidence="4 5">1F260</strain>
    </source>
</reference>
<feature type="repeat" description="TPR" evidence="3">
    <location>
        <begin position="289"/>
        <end position="322"/>
    </location>
</feature>
<evidence type="ECO:0000256" key="1">
    <source>
        <dbReference type="ARBA" id="ARBA00022737"/>
    </source>
</evidence>
<dbReference type="Proteomes" id="UP001569154">
    <property type="component" value="Unassembled WGS sequence"/>
</dbReference>